<evidence type="ECO:0008006" key="5">
    <source>
        <dbReference type="Google" id="ProtNLM"/>
    </source>
</evidence>
<dbReference type="PANTHER" id="PTHR30348:SF13">
    <property type="entry name" value="UPF0759 PROTEIN YUNF"/>
    <property type="match status" value="1"/>
</dbReference>
<evidence type="ECO:0000313" key="2">
    <source>
        <dbReference type="EMBL" id="OJG91395.1"/>
    </source>
</evidence>
<dbReference type="PANTHER" id="PTHR30348">
    <property type="entry name" value="UNCHARACTERIZED PROTEIN YECE"/>
    <property type="match status" value="1"/>
</dbReference>
<reference evidence="1 3" key="2">
    <citation type="submission" date="2015-12" db="EMBL/GenBank/DDBJ databases">
        <authorList>
            <person name="Lauer A."/>
            <person name="Humrighouse B."/>
            <person name="Loparev V."/>
            <person name="Shewmaker P.L."/>
            <person name="Whitney A.M."/>
            <person name="McLaughlin R.W."/>
        </authorList>
    </citation>
    <scope>NUCLEOTIDE SEQUENCE [LARGE SCALE GENOMIC DNA]</scope>
    <source>
        <strain evidence="1 3">LMG 23085</strain>
    </source>
</reference>
<organism evidence="2 4">
    <name type="scientific">Enterococcus silesiacus</name>
    <dbReference type="NCBI Taxonomy" id="332949"/>
    <lineage>
        <taxon>Bacteria</taxon>
        <taxon>Bacillati</taxon>
        <taxon>Bacillota</taxon>
        <taxon>Bacilli</taxon>
        <taxon>Lactobacillales</taxon>
        <taxon>Enterococcaceae</taxon>
        <taxon>Enterococcus</taxon>
    </lineage>
</organism>
<sequence>MIRLGLTSFNEHDKLTGKKRSTLYEYAGYLPLVEMDTAYYGVPKQESVREWTKSVPENFRFVMKVYSGISCQGEWQQYYQNEEEMVEAFLTSMAPMVESGKLFAFLIQFSGTFGCTKENVHYLEKIRRWFAGFPIAIELRNGSWYTAKYIKQTLSFMKHNEFSLVAVDEPQIPTNPVPFFPYVTNNQFSLFRFHGRNAAGWMANDKDWRKKRTLYRYKAEEIAELSAAVEKVAREVKEVGVIFNNNSGGDAAGNLLEMKSALKLEYDNLNPKQMDLF</sequence>
<evidence type="ECO:0000313" key="3">
    <source>
        <dbReference type="Proteomes" id="UP000065511"/>
    </source>
</evidence>
<dbReference type="Gene3D" id="3.20.20.410">
    <property type="entry name" value="Protein of unknown function UPF0759"/>
    <property type="match status" value="1"/>
</dbReference>
<dbReference type="InterPro" id="IPR036520">
    <property type="entry name" value="UPF0759_sf"/>
</dbReference>
<proteinExistence type="predicted"/>
<dbReference type="SUPFAM" id="SSF117396">
    <property type="entry name" value="TM1631-like"/>
    <property type="match status" value="1"/>
</dbReference>
<dbReference type="AlphaFoldDB" id="A0A0S3KBK7"/>
<dbReference type="RefSeq" id="WP_071877996.1">
    <property type="nucleotide sequence ID" value="NZ_JXLC01000014.1"/>
</dbReference>
<reference evidence="2 4" key="1">
    <citation type="submission" date="2014-12" db="EMBL/GenBank/DDBJ databases">
        <title>Draft genome sequences of 29 type strains of Enterococci.</title>
        <authorList>
            <person name="Zhong Z."/>
            <person name="Sun Z."/>
            <person name="Liu W."/>
            <person name="Zhang W."/>
            <person name="Zhang H."/>
        </authorList>
    </citation>
    <scope>NUCLEOTIDE SEQUENCE [LARGE SCALE GENOMIC DNA]</scope>
    <source>
        <strain evidence="2 4">DSM 22801</strain>
    </source>
</reference>
<dbReference type="Proteomes" id="UP000065511">
    <property type="component" value="Chromosome"/>
</dbReference>
<dbReference type="OrthoDB" id="9780310at2"/>
<protein>
    <recommendedName>
        <fullName evidence="5">DUF72 domain-containing protein</fullName>
    </recommendedName>
</protein>
<dbReference type="Pfam" id="PF01904">
    <property type="entry name" value="DUF72"/>
    <property type="match status" value="1"/>
</dbReference>
<accession>A0A0S3KBK7</accession>
<dbReference type="KEGG" id="ess:ATZ33_10060"/>
<dbReference type="EMBL" id="CP013614">
    <property type="protein sequence ID" value="ALS01702.1"/>
    <property type="molecule type" value="Genomic_DNA"/>
</dbReference>
<dbReference type="EMBL" id="JXLC01000014">
    <property type="protein sequence ID" value="OJG91395.1"/>
    <property type="molecule type" value="Genomic_DNA"/>
</dbReference>
<evidence type="ECO:0000313" key="4">
    <source>
        <dbReference type="Proteomes" id="UP000183039"/>
    </source>
</evidence>
<dbReference type="Proteomes" id="UP000183039">
    <property type="component" value="Unassembled WGS sequence"/>
</dbReference>
<dbReference type="InterPro" id="IPR002763">
    <property type="entry name" value="DUF72"/>
</dbReference>
<keyword evidence="3" id="KW-1185">Reference proteome</keyword>
<name>A0A0S3KBK7_9ENTE</name>
<gene>
    <name evidence="1" type="ORF">ATZ33_10060</name>
    <name evidence="2" type="ORF">RV15_GL000672</name>
</gene>
<evidence type="ECO:0000313" key="1">
    <source>
        <dbReference type="EMBL" id="ALS01702.1"/>
    </source>
</evidence>